<gene>
    <name evidence="2" type="ORF">PZE19_29950</name>
</gene>
<sequence length="160" mass="17745">MGFIVPPSKYEIQHAKQIFAAQTYQSTHNGQLPDTRAWRMLESRHALNATRFDFYHPNIGRMIEGRGFTPPATQVVVKGWQGHMRGPETTPIVPIIPPVVPPVVDVVPTTPTLPPTGQEVTPPGPLAPQSVVPEPAAFLMFAVAMLTMGLFFHHARRRPR</sequence>
<feature type="transmembrane region" description="Helical" evidence="1">
    <location>
        <begin position="136"/>
        <end position="155"/>
    </location>
</feature>
<keyword evidence="1" id="KW-0812">Transmembrane</keyword>
<keyword evidence="3" id="KW-1185">Reference proteome</keyword>
<proteinExistence type="predicted"/>
<evidence type="ECO:0000313" key="3">
    <source>
        <dbReference type="Proteomes" id="UP001216907"/>
    </source>
</evidence>
<comment type="caution">
    <text evidence="2">The sequence shown here is derived from an EMBL/GenBank/DDBJ whole genome shotgun (WGS) entry which is preliminary data.</text>
</comment>
<dbReference type="Proteomes" id="UP001216907">
    <property type="component" value="Unassembled WGS sequence"/>
</dbReference>
<organism evidence="2 3">
    <name type="scientific">Paludisphaera mucosa</name>
    <dbReference type="NCBI Taxonomy" id="3030827"/>
    <lineage>
        <taxon>Bacteria</taxon>
        <taxon>Pseudomonadati</taxon>
        <taxon>Planctomycetota</taxon>
        <taxon>Planctomycetia</taxon>
        <taxon>Isosphaerales</taxon>
        <taxon>Isosphaeraceae</taxon>
        <taxon>Paludisphaera</taxon>
    </lineage>
</organism>
<keyword evidence="1" id="KW-0472">Membrane</keyword>
<accession>A0ABT6FKG7</accession>
<dbReference type="EMBL" id="JARRAG010000002">
    <property type="protein sequence ID" value="MDG3008009.1"/>
    <property type="molecule type" value="Genomic_DNA"/>
</dbReference>
<evidence type="ECO:0000313" key="2">
    <source>
        <dbReference type="EMBL" id="MDG3008009.1"/>
    </source>
</evidence>
<name>A0ABT6FKG7_9BACT</name>
<reference evidence="2 3" key="1">
    <citation type="submission" date="2023-03" db="EMBL/GenBank/DDBJ databases">
        <title>Paludisphaera mucosa sp. nov. a novel planctomycete from northern fen.</title>
        <authorList>
            <person name="Ivanova A."/>
        </authorList>
    </citation>
    <scope>NUCLEOTIDE SEQUENCE [LARGE SCALE GENOMIC DNA]</scope>
    <source>
        <strain evidence="2 3">Pla2</strain>
    </source>
</reference>
<evidence type="ECO:0008006" key="4">
    <source>
        <dbReference type="Google" id="ProtNLM"/>
    </source>
</evidence>
<dbReference type="RefSeq" id="WP_277864277.1">
    <property type="nucleotide sequence ID" value="NZ_JARRAG010000002.1"/>
</dbReference>
<evidence type="ECO:0000256" key="1">
    <source>
        <dbReference type="SAM" id="Phobius"/>
    </source>
</evidence>
<keyword evidence="1" id="KW-1133">Transmembrane helix</keyword>
<protein>
    <recommendedName>
        <fullName evidence="4">PEP-CTERM protein-sorting domain-containing protein</fullName>
    </recommendedName>
</protein>